<dbReference type="SMART" id="SM00202">
    <property type="entry name" value="SR"/>
    <property type="match status" value="1"/>
</dbReference>
<evidence type="ECO:0000256" key="2">
    <source>
        <dbReference type="PROSITE-ProRule" id="PRU00196"/>
    </source>
</evidence>
<sequence length="127" mass="14161">MTRNVVSVEPRQLFHLPLRLVDGGRSCAGRVEIFYRRQWGTVCDTHWDMKKAAVVCRELGCGEAVDVLGNAHFGPGSGPIWMDQRICTGSEPTWETCGASKILRQLECNHDKDAGMICSGKPYLFSF</sequence>
<dbReference type="SUPFAM" id="SSF56487">
    <property type="entry name" value="SRCR-like"/>
    <property type="match status" value="1"/>
</dbReference>
<dbReference type="PANTHER" id="PTHR48071">
    <property type="entry name" value="SRCR DOMAIN-CONTAINING PROTEIN"/>
    <property type="match status" value="1"/>
</dbReference>
<evidence type="ECO:0000259" key="3">
    <source>
        <dbReference type="PROSITE" id="PS50287"/>
    </source>
</evidence>
<dbReference type="AlphaFoldDB" id="A0AAY5EPV1"/>
<dbReference type="Pfam" id="PF00530">
    <property type="entry name" value="SRCR"/>
    <property type="match status" value="1"/>
</dbReference>
<keyword evidence="5" id="KW-1185">Reference proteome</keyword>
<reference evidence="4" key="2">
    <citation type="submission" date="2025-08" db="UniProtKB">
        <authorList>
            <consortium name="Ensembl"/>
        </authorList>
    </citation>
    <scope>IDENTIFICATION</scope>
</reference>
<dbReference type="PROSITE" id="PS00420">
    <property type="entry name" value="SRCR_1"/>
    <property type="match status" value="1"/>
</dbReference>
<name>A0AAY5EPV1_ELEEL</name>
<protein>
    <recommendedName>
        <fullName evidence="3">SRCR domain-containing protein</fullName>
    </recommendedName>
</protein>
<gene>
    <name evidence="4" type="primary">TAFA3</name>
</gene>
<organism evidence="4 5">
    <name type="scientific">Electrophorus electricus</name>
    <name type="common">Electric eel</name>
    <name type="synonym">Gymnotus electricus</name>
    <dbReference type="NCBI Taxonomy" id="8005"/>
    <lineage>
        <taxon>Eukaryota</taxon>
        <taxon>Metazoa</taxon>
        <taxon>Chordata</taxon>
        <taxon>Craniata</taxon>
        <taxon>Vertebrata</taxon>
        <taxon>Euteleostomi</taxon>
        <taxon>Actinopterygii</taxon>
        <taxon>Neopterygii</taxon>
        <taxon>Teleostei</taxon>
        <taxon>Ostariophysi</taxon>
        <taxon>Gymnotiformes</taxon>
        <taxon>Gymnotoidei</taxon>
        <taxon>Gymnotidae</taxon>
        <taxon>Electrophorus</taxon>
    </lineage>
</organism>
<comment type="caution">
    <text evidence="2">Lacks conserved residue(s) required for the propagation of feature annotation.</text>
</comment>
<dbReference type="PROSITE" id="PS50287">
    <property type="entry name" value="SRCR_2"/>
    <property type="match status" value="1"/>
</dbReference>
<dbReference type="Proteomes" id="UP000314983">
    <property type="component" value="Chromosome 7"/>
</dbReference>
<dbReference type="InterPro" id="IPR036772">
    <property type="entry name" value="SRCR-like_dom_sf"/>
</dbReference>
<evidence type="ECO:0000313" key="4">
    <source>
        <dbReference type="Ensembl" id="ENSEEEP00000058427.1"/>
    </source>
</evidence>
<accession>A0AAY5EPV1</accession>
<proteinExistence type="predicted"/>
<evidence type="ECO:0000256" key="1">
    <source>
        <dbReference type="ARBA" id="ARBA00023157"/>
    </source>
</evidence>
<feature type="disulfide bond" evidence="2">
    <location>
        <begin position="87"/>
        <end position="97"/>
    </location>
</feature>
<reference evidence="4" key="3">
    <citation type="submission" date="2025-09" db="UniProtKB">
        <authorList>
            <consortium name="Ensembl"/>
        </authorList>
    </citation>
    <scope>IDENTIFICATION</scope>
</reference>
<evidence type="ECO:0000313" key="5">
    <source>
        <dbReference type="Proteomes" id="UP000314983"/>
    </source>
</evidence>
<dbReference type="PRINTS" id="PR00258">
    <property type="entry name" value="SPERACTRCPTR"/>
</dbReference>
<dbReference type="Ensembl" id="ENSEEET00000060971.1">
    <property type="protein sequence ID" value="ENSEEEP00000058427.1"/>
    <property type="gene ID" value="ENSEEEG00000028956.1"/>
</dbReference>
<dbReference type="InterPro" id="IPR001190">
    <property type="entry name" value="SRCR"/>
</dbReference>
<reference evidence="4 5" key="1">
    <citation type="submission" date="2020-05" db="EMBL/GenBank/DDBJ databases">
        <title>Electrophorus electricus (electric eel) genome, fEleEle1, primary haplotype.</title>
        <authorList>
            <person name="Myers G."/>
            <person name="Meyer A."/>
            <person name="Fedrigo O."/>
            <person name="Formenti G."/>
            <person name="Rhie A."/>
            <person name="Tracey A."/>
            <person name="Sims Y."/>
            <person name="Jarvis E.D."/>
        </authorList>
    </citation>
    <scope>NUCLEOTIDE SEQUENCE [LARGE SCALE GENOMIC DNA]</scope>
</reference>
<dbReference type="Gene3D" id="3.10.250.10">
    <property type="entry name" value="SRCR-like domain"/>
    <property type="match status" value="1"/>
</dbReference>
<feature type="domain" description="SRCR" evidence="3">
    <location>
        <begin position="18"/>
        <end position="119"/>
    </location>
</feature>
<dbReference type="PANTHER" id="PTHR48071:SF18">
    <property type="entry name" value="DELETED IN MALIGNANT BRAIN TUMORS 1 PROTEIN-RELATED"/>
    <property type="match status" value="1"/>
</dbReference>
<dbReference type="GO" id="GO:0016020">
    <property type="term" value="C:membrane"/>
    <property type="evidence" value="ECO:0007669"/>
    <property type="project" value="InterPro"/>
</dbReference>
<dbReference type="GeneTree" id="ENSGT00940000163299"/>
<keyword evidence="1 2" id="KW-1015">Disulfide bond</keyword>